<organism evidence="1 2">
    <name type="scientific">Pseudoalteromonas piratica</name>
    <dbReference type="NCBI Taxonomy" id="1348114"/>
    <lineage>
        <taxon>Bacteria</taxon>
        <taxon>Pseudomonadati</taxon>
        <taxon>Pseudomonadota</taxon>
        <taxon>Gammaproteobacteria</taxon>
        <taxon>Alteromonadales</taxon>
        <taxon>Pseudoalteromonadaceae</taxon>
        <taxon>Pseudoalteromonas</taxon>
    </lineage>
</organism>
<dbReference type="STRING" id="1348114.OM33_05395"/>
<name>A0A0A7EDP1_9GAMM</name>
<dbReference type="HOGENOM" id="CLU_1562131_0_0_6"/>
<dbReference type="OrthoDB" id="5764462at2"/>
<evidence type="ECO:0000313" key="1">
    <source>
        <dbReference type="EMBL" id="AIY64638.1"/>
    </source>
</evidence>
<dbReference type="Proteomes" id="UP000030341">
    <property type="component" value="Chromosome 1"/>
</dbReference>
<accession>A0A0A7EDP1</accession>
<protein>
    <submittedName>
        <fullName evidence="1">Uncharacterized protein</fullName>
    </submittedName>
</protein>
<gene>
    <name evidence="1" type="ORF">OM33_05395</name>
</gene>
<dbReference type="AlphaFoldDB" id="A0A0A7EDP1"/>
<keyword evidence="2" id="KW-1185">Reference proteome</keyword>
<proteinExistence type="predicted"/>
<evidence type="ECO:0000313" key="2">
    <source>
        <dbReference type="Proteomes" id="UP000030341"/>
    </source>
</evidence>
<dbReference type="RefSeq" id="WP_038639681.1">
    <property type="nucleotide sequence ID" value="NZ_CP009888.1"/>
</dbReference>
<dbReference type="eggNOG" id="ENOG5030XK0">
    <property type="taxonomic scope" value="Bacteria"/>
</dbReference>
<sequence>MVNASEKEKIELEHQAAKLFLRLYEKQFNLPMRHIWHNQPSKPDVSCYQNDEKLDIEIAHLYGSEKEAMAILGRELSEETKVNLSDLMLEPIEMRLTKALQRILANKALKHYDTKRVWLVIRNANPFWHNDDIQALKHHFIMPKPHPFEQVWIIGDLNGHSGLTQLYP</sequence>
<dbReference type="KEGG" id="pseo:OM33_05395"/>
<reference evidence="1 2" key="1">
    <citation type="submission" date="2014-11" db="EMBL/GenBank/DDBJ databases">
        <title>Complete Genome Sequence of Pseudoalteromonas sp. Strain OCN003 Isolated from Kaneohe Bay, Oahu, Hawaii.</title>
        <authorList>
            <person name="Beurmann S."/>
            <person name="Videau P."/>
            <person name="Ushijima B."/>
            <person name="Smith A.M."/>
            <person name="Aeby G.S."/>
            <person name="Callahan S.M."/>
            <person name="Belcaid M."/>
        </authorList>
    </citation>
    <scope>NUCLEOTIDE SEQUENCE [LARGE SCALE GENOMIC DNA]</scope>
    <source>
        <strain evidence="1 2">OCN003</strain>
    </source>
</reference>
<dbReference type="EMBL" id="CP009888">
    <property type="protein sequence ID" value="AIY64638.1"/>
    <property type="molecule type" value="Genomic_DNA"/>
</dbReference>